<comment type="caution">
    <text evidence="1">The sequence shown here is derived from an EMBL/GenBank/DDBJ whole genome shotgun (WGS) entry which is preliminary data.</text>
</comment>
<keyword evidence="2" id="KW-1185">Reference proteome</keyword>
<reference evidence="1 2" key="1">
    <citation type="journal article" date="2022" name="Genome Biol. Evol.">
        <title>The Spruce Budworm Genome: Reconstructing the Evolutionary History of Antifreeze Proteins.</title>
        <authorList>
            <person name="Beliveau C."/>
            <person name="Gagne P."/>
            <person name="Picq S."/>
            <person name="Vernygora O."/>
            <person name="Keeling C.I."/>
            <person name="Pinkney K."/>
            <person name="Doucet D."/>
            <person name="Wen F."/>
            <person name="Johnston J.S."/>
            <person name="Maaroufi H."/>
            <person name="Boyle B."/>
            <person name="Laroche J."/>
            <person name="Dewar K."/>
            <person name="Juretic N."/>
            <person name="Blackburn G."/>
            <person name="Nisole A."/>
            <person name="Brunet B."/>
            <person name="Brandao M."/>
            <person name="Lumley L."/>
            <person name="Duan J."/>
            <person name="Quan G."/>
            <person name="Lucarotti C.J."/>
            <person name="Roe A.D."/>
            <person name="Sperling F.A.H."/>
            <person name="Levesque R.C."/>
            <person name="Cusson M."/>
        </authorList>
    </citation>
    <scope>NUCLEOTIDE SEQUENCE [LARGE SCALE GENOMIC DNA]</scope>
    <source>
        <strain evidence="1">Glfc:IPQL:Cfum</strain>
    </source>
</reference>
<evidence type="ECO:0000313" key="2">
    <source>
        <dbReference type="Proteomes" id="UP001064048"/>
    </source>
</evidence>
<proteinExistence type="predicted"/>
<organism evidence="1 2">
    <name type="scientific">Choristoneura fumiferana</name>
    <name type="common">Spruce budworm moth</name>
    <name type="synonym">Archips fumiferana</name>
    <dbReference type="NCBI Taxonomy" id="7141"/>
    <lineage>
        <taxon>Eukaryota</taxon>
        <taxon>Metazoa</taxon>
        <taxon>Ecdysozoa</taxon>
        <taxon>Arthropoda</taxon>
        <taxon>Hexapoda</taxon>
        <taxon>Insecta</taxon>
        <taxon>Pterygota</taxon>
        <taxon>Neoptera</taxon>
        <taxon>Endopterygota</taxon>
        <taxon>Lepidoptera</taxon>
        <taxon>Glossata</taxon>
        <taxon>Ditrysia</taxon>
        <taxon>Tortricoidea</taxon>
        <taxon>Tortricidae</taxon>
        <taxon>Tortricinae</taxon>
        <taxon>Choristoneura</taxon>
    </lineage>
</organism>
<name>A0ACC0KD33_CHOFU</name>
<accession>A0ACC0KD33</accession>
<dbReference type="EMBL" id="CM046121">
    <property type="protein sequence ID" value="KAI8434374.1"/>
    <property type="molecule type" value="Genomic_DNA"/>
</dbReference>
<sequence>MAINSIEFGHEKKRLNSVYSTSSKGSNVARCRLIKFNFTGNSSSVASAASRRQKFKNATRTPYHGGDKVQLLSHLTEKKLYRKTNFVSSFPLAAKIYKASSDEFKLKKKSKKNKKSVLTLPNEPSVLPQSCTVSDMNDSEYLRAKEDKPKKRLSLQNKKITRRNNYEFYDRDAKYCSQVNIDLDCSSTDIIKNFKGDCKKNGKHVYNLKINNDEDVQPHDVWAVLRNINRFQFNPSPPMSEDSTALPKKKKKGSVKDRGFVFETCRTEQYAYISSIDVDSKSRSSFSQSTIIDRITVIDNESEINEARRKLQKKETKPRSPKSRHRGEKVVKNKTRKNNLRAICLTNNDANQGSIKTNSKPKTGCDNNDSLILSNVIRKSPSSDDLDGSLYNDDDCFRDSSCVTTDIGFITPSRSESKNCIPIQKDKDKPKTPLAPISYPKMCGTTRIVSPSKRPESALSKRLQSPVRKPRLVTTMPSSSQMPKLTQIEIRRRLATIKFPLIILGKDQVSSTIQVEPYDHPQFNGLDNHIWPFMLDKRNLSADKKPLIYKKKEANQTNVNNESKVESSEESKSKPIRQFRDKMLKLLYKKKSYQSVENSGQGDVSTNSTKKLKPGPRATNANENNKFEYIKPASFKQNINVAQVPLAPGKLLMPSKPLWGKAKWANDFVENVIKKIKAGTYYNNEIQEDSSRSEHHESKEVSIQTAASIQNTFDICGDLTPKITIQRKKRNSWISAWFDVALPFESESIMGNIKRSMSCIPLSVTDSKTRIFKCKARIVNAMLPAEICTIIPKVISKLQNPDMKFALPPVQKDIVNACLSTISEMPTFEVPSSIKIPLLSHVKMTMELRLLANGQFLKKSKPSLRKPDYCKKKCGITTMEIQRAIELLPKPLINYHYFLETHPASPLHLNKLTVEKTVEPETINFCTDLVPLHTEKNLVSLCHPLINIQMISGSKSNSACTDIVPLLPGINSISLTQSLLNNFLKFVLPGLPTSMSASDSMRLPSFMLKIFRNNVILNFNVQEISNTVSINAKNYKIDSYNTLSNFMSLKSKTLEPSSSLKCIEYIKNVDNEKTKGKKNQNDNASSNPIVPNKHRKRKFVRLYKKCKSTSHISAEKMCTPLNRITNLEEFFQALGASKLLSSVMDGYSGRKILASLIEGSTKYFVGGLELKPDYGNRYKMWEEYIPSPVRANEGDAYVLGALPTGTFVHCVEKEPGKGGLYIHAAGTYGTILRKQDDRIVVQMPSKRLFSFDQHCMAVVGRLSNIEHGSTPIGSPQRNRWLGNRPRSGLWHRKDGRHGRKIKPPKPVKEIYHPKKAKPVAIQLSMKP</sequence>
<dbReference type="Proteomes" id="UP001064048">
    <property type="component" value="Chromosome 21"/>
</dbReference>
<protein>
    <submittedName>
        <fullName evidence="1">Uncharacterized protein</fullName>
    </submittedName>
</protein>
<evidence type="ECO:0000313" key="1">
    <source>
        <dbReference type="EMBL" id="KAI8434374.1"/>
    </source>
</evidence>
<gene>
    <name evidence="1" type="ORF">MSG28_012423</name>
</gene>